<feature type="non-terminal residue" evidence="1">
    <location>
        <position position="1"/>
    </location>
</feature>
<dbReference type="AlphaFoldDB" id="A0A2K3MWY2"/>
<dbReference type="Proteomes" id="UP000236291">
    <property type="component" value="Unassembled WGS sequence"/>
</dbReference>
<dbReference type="EMBL" id="ASHM01013266">
    <property type="protein sequence ID" value="PNX95244.1"/>
    <property type="molecule type" value="Genomic_DNA"/>
</dbReference>
<organism evidence="1 2">
    <name type="scientific">Trifolium pratense</name>
    <name type="common">Red clover</name>
    <dbReference type="NCBI Taxonomy" id="57577"/>
    <lineage>
        <taxon>Eukaryota</taxon>
        <taxon>Viridiplantae</taxon>
        <taxon>Streptophyta</taxon>
        <taxon>Embryophyta</taxon>
        <taxon>Tracheophyta</taxon>
        <taxon>Spermatophyta</taxon>
        <taxon>Magnoliopsida</taxon>
        <taxon>eudicotyledons</taxon>
        <taxon>Gunneridae</taxon>
        <taxon>Pentapetalae</taxon>
        <taxon>rosids</taxon>
        <taxon>fabids</taxon>
        <taxon>Fabales</taxon>
        <taxon>Fabaceae</taxon>
        <taxon>Papilionoideae</taxon>
        <taxon>50 kb inversion clade</taxon>
        <taxon>NPAAA clade</taxon>
        <taxon>Hologalegina</taxon>
        <taxon>IRL clade</taxon>
        <taxon>Trifolieae</taxon>
        <taxon>Trifolium</taxon>
    </lineage>
</organism>
<comment type="caution">
    <text evidence="1">The sequence shown here is derived from an EMBL/GenBank/DDBJ whole genome shotgun (WGS) entry which is preliminary data.</text>
</comment>
<proteinExistence type="predicted"/>
<accession>A0A2K3MWY2</accession>
<protein>
    <submittedName>
        <fullName evidence="1">Uncharacterized protein</fullName>
    </submittedName>
</protein>
<reference evidence="1 2" key="2">
    <citation type="journal article" date="2017" name="Front. Plant Sci.">
        <title>Gene Classification and Mining of Molecular Markers Useful in Red Clover (Trifolium pratense) Breeding.</title>
        <authorList>
            <person name="Istvanek J."/>
            <person name="Dluhosova J."/>
            <person name="Dluhos P."/>
            <person name="Patkova L."/>
            <person name="Nedelnik J."/>
            <person name="Repkova J."/>
        </authorList>
    </citation>
    <scope>NUCLEOTIDE SEQUENCE [LARGE SCALE GENOMIC DNA]</scope>
    <source>
        <strain evidence="2">cv. Tatra</strain>
        <tissue evidence="1">Young leaves</tissue>
    </source>
</reference>
<reference evidence="1 2" key="1">
    <citation type="journal article" date="2014" name="Am. J. Bot.">
        <title>Genome assembly and annotation for red clover (Trifolium pratense; Fabaceae).</title>
        <authorList>
            <person name="Istvanek J."/>
            <person name="Jaros M."/>
            <person name="Krenek A."/>
            <person name="Repkova J."/>
        </authorList>
    </citation>
    <scope>NUCLEOTIDE SEQUENCE [LARGE SCALE GENOMIC DNA]</scope>
    <source>
        <strain evidence="2">cv. Tatra</strain>
        <tissue evidence="1">Young leaves</tissue>
    </source>
</reference>
<name>A0A2K3MWY2_TRIPR</name>
<sequence>KRKKKIPAGTHIGLEKMINGEKKTRRKMDRRVKIPARLSRSFLRRKAEKELLLLLVGLCVWAELWLRSCDIGMELLSSSPFKKKN</sequence>
<evidence type="ECO:0000313" key="1">
    <source>
        <dbReference type="EMBL" id="PNX95244.1"/>
    </source>
</evidence>
<evidence type="ECO:0000313" key="2">
    <source>
        <dbReference type="Proteomes" id="UP000236291"/>
    </source>
</evidence>
<gene>
    <name evidence="1" type="ORF">L195_g018430</name>
</gene>